<organism evidence="2 3">
    <name type="scientific">SAR324 cluster bacterium</name>
    <dbReference type="NCBI Taxonomy" id="2024889"/>
    <lineage>
        <taxon>Bacteria</taxon>
        <taxon>Deltaproteobacteria</taxon>
        <taxon>SAR324 cluster</taxon>
    </lineage>
</organism>
<gene>
    <name evidence="2" type="ORF">COB67_12250</name>
</gene>
<dbReference type="AlphaFoldDB" id="A0A2A4SRV0"/>
<dbReference type="EMBL" id="NVSR01000133">
    <property type="protein sequence ID" value="PCI23922.1"/>
    <property type="molecule type" value="Genomic_DNA"/>
</dbReference>
<sequence>MSVVEESILKSIQKNGFPEKMVQLPFRSIFNSCKKHGVKLSDVLKQLHEQQVYSEIGEEKILFFREKPVQKQEQDSDQQATDPMGGMPDDFFKTAMDQMKNMDPEQLKQVKEQVMNMSPQERSELMNKAKGMFGKK</sequence>
<proteinExistence type="predicted"/>
<evidence type="ECO:0000313" key="3">
    <source>
        <dbReference type="Proteomes" id="UP000218113"/>
    </source>
</evidence>
<feature type="region of interest" description="Disordered" evidence="1">
    <location>
        <begin position="116"/>
        <end position="136"/>
    </location>
</feature>
<feature type="region of interest" description="Disordered" evidence="1">
    <location>
        <begin position="68"/>
        <end position="92"/>
    </location>
</feature>
<evidence type="ECO:0000256" key="1">
    <source>
        <dbReference type="SAM" id="MobiDB-lite"/>
    </source>
</evidence>
<dbReference type="Proteomes" id="UP000218113">
    <property type="component" value="Unassembled WGS sequence"/>
</dbReference>
<name>A0A2A4SRV0_9DELT</name>
<protein>
    <submittedName>
        <fullName evidence="2">Uncharacterized protein</fullName>
    </submittedName>
</protein>
<comment type="caution">
    <text evidence="2">The sequence shown here is derived from an EMBL/GenBank/DDBJ whole genome shotgun (WGS) entry which is preliminary data.</text>
</comment>
<accession>A0A2A4SRV0</accession>
<reference evidence="3" key="1">
    <citation type="submission" date="2017-08" db="EMBL/GenBank/DDBJ databases">
        <title>A dynamic microbial community with high functional redundancy inhabits the cold, oxic subseafloor aquifer.</title>
        <authorList>
            <person name="Tully B.J."/>
            <person name="Wheat C.G."/>
            <person name="Glazer B.T."/>
            <person name="Huber J.A."/>
        </authorList>
    </citation>
    <scope>NUCLEOTIDE SEQUENCE [LARGE SCALE GENOMIC DNA]</scope>
</reference>
<evidence type="ECO:0000313" key="2">
    <source>
        <dbReference type="EMBL" id="PCI23922.1"/>
    </source>
</evidence>